<gene>
    <name evidence="7" type="primary">mltG</name>
    <name evidence="8" type="ORF">CH330_01665</name>
</gene>
<evidence type="ECO:0000256" key="4">
    <source>
        <dbReference type="ARBA" id="ARBA00023136"/>
    </source>
</evidence>
<dbReference type="NCBIfam" id="TIGR00247">
    <property type="entry name" value="endolytic transglycosylase MltG"/>
    <property type="match status" value="1"/>
</dbReference>
<evidence type="ECO:0000256" key="6">
    <source>
        <dbReference type="ARBA" id="ARBA00023316"/>
    </source>
</evidence>
<proteinExistence type="inferred from homology"/>
<comment type="caution">
    <text evidence="8">The sequence shown here is derived from an EMBL/GenBank/DDBJ whole genome shotgun (WGS) entry which is preliminary data.</text>
</comment>
<dbReference type="GO" id="GO:0008932">
    <property type="term" value="F:lytic endotransglycosylase activity"/>
    <property type="evidence" value="ECO:0007669"/>
    <property type="project" value="UniProtKB-UniRule"/>
</dbReference>
<dbReference type="Gene3D" id="3.30.160.60">
    <property type="entry name" value="Classic Zinc Finger"/>
    <property type="match status" value="1"/>
</dbReference>
<keyword evidence="2 7" id="KW-0812">Transmembrane</keyword>
<dbReference type="AlphaFoldDB" id="A0A235BWT8"/>
<reference evidence="8 9" key="1">
    <citation type="submission" date="2017-07" db="EMBL/GenBank/DDBJ databases">
        <title>Recovery of genomes from metagenomes via a dereplication, aggregation, and scoring strategy.</title>
        <authorList>
            <person name="Sieber C.M."/>
            <person name="Probst A.J."/>
            <person name="Sharrar A."/>
            <person name="Thomas B.C."/>
            <person name="Hess M."/>
            <person name="Tringe S.G."/>
            <person name="Banfield J.F."/>
        </authorList>
    </citation>
    <scope>NUCLEOTIDE SEQUENCE [LARGE SCALE GENOMIC DNA]</scope>
    <source>
        <strain evidence="8">JGI_Cruoil_03_51_56</strain>
    </source>
</reference>
<protein>
    <recommendedName>
        <fullName evidence="7">Endolytic murein transglycosylase</fullName>
        <ecNumber evidence="7">4.2.2.29</ecNumber>
    </recommendedName>
    <alternativeName>
        <fullName evidence="7">Peptidoglycan lytic transglycosylase</fullName>
    </alternativeName>
    <alternativeName>
        <fullName evidence="7">Peptidoglycan polymerization terminase</fullName>
    </alternativeName>
</protein>
<name>A0A235BWT8_UNCW3</name>
<dbReference type="EC" id="4.2.2.29" evidence="7"/>
<keyword evidence="6 7" id="KW-0961">Cell wall biogenesis/degradation</keyword>
<evidence type="ECO:0000256" key="3">
    <source>
        <dbReference type="ARBA" id="ARBA00022989"/>
    </source>
</evidence>
<organism evidence="8 9">
    <name type="scientific">candidate division WOR-3 bacterium JGI_Cruoil_03_51_56</name>
    <dbReference type="NCBI Taxonomy" id="1973747"/>
    <lineage>
        <taxon>Bacteria</taxon>
        <taxon>Bacteria division WOR-3</taxon>
    </lineage>
</organism>
<dbReference type="CDD" id="cd08010">
    <property type="entry name" value="MltG_like"/>
    <property type="match status" value="1"/>
</dbReference>
<comment type="function">
    <text evidence="7">Functions as a peptidoglycan terminase that cleaves nascent peptidoglycan strands endolytically to terminate their elongation.</text>
</comment>
<dbReference type="PROSITE" id="PS51257">
    <property type="entry name" value="PROKAR_LIPOPROTEIN"/>
    <property type="match status" value="1"/>
</dbReference>
<keyword evidence="4 7" id="KW-0472">Membrane</keyword>
<evidence type="ECO:0000256" key="1">
    <source>
        <dbReference type="ARBA" id="ARBA00022475"/>
    </source>
</evidence>
<keyword evidence="3 7" id="KW-1133">Transmembrane helix</keyword>
<evidence type="ECO:0000313" key="9">
    <source>
        <dbReference type="Proteomes" id="UP000215559"/>
    </source>
</evidence>
<evidence type="ECO:0000256" key="2">
    <source>
        <dbReference type="ARBA" id="ARBA00022692"/>
    </source>
</evidence>
<keyword evidence="1 7" id="KW-1003">Cell membrane</keyword>
<evidence type="ECO:0000256" key="7">
    <source>
        <dbReference type="HAMAP-Rule" id="MF_02065"/>
    </source>
</evidence>
<accession>A0A235BWT8</accession>
<dbReference type="InterPro" id="IPR003770">
    <property type="entry name" value="MLTG-like"/>
</dbReference>
<evidence type="ECO:0000313" key="8">
    <source>
        <dbReference type="EMBL" id="OYD16833.1"/>
    </source>
</evidence>
<dbReference type="Gene3D" id="3.30.1490.480">
    <property type="entry name" value="Endolytic murein transglycosylase"/>
    <property type="match status" value="2"/>
</dbReference>
<comment type="catalytic activity">
    <reaction evidence="7">
        <text>a peptidoglycan chain = a peptidoglycan chain with N-acetyl-1,6-anhydromuramyl-[peptide] at the reducing end + a peptidoglycan chain with N-acetylglucosamine at the non-reducing end.</text>
        <dbReference type="EC" id="4.2.2.29"/>
    </reaction>
</comment>
<dbReference type="Pfam" id="PF02618">
    <property type="entry name" value="YceG"/>
    <property type="match status" value="1"/>
</dbReference>
<dbReference type="GO" id="GO:0009252">
    <property type="term" value="P:peptidoglycan biosynthetic process"/>
    <property type="evidence" value="ECO:0007669"/>
    <property type="project" value="UniProtKB-UniRule"/>
</dbReference>
<dbReference type="GO" id="GO:0071555">
    <property type="term" value="P:cell wall organization"/>
    <property type="evidence" value="ECO:0007669"/>
    <property type="project" value="UniProtKB-KW"/>
</dbReference>
<keyword evidence="5 7" id="KW-0456">Lyase</keyword>
<dbReference type="GO" id="GO:0005886">
    <property type="term" value="C:plasma membrane"/>
    <property type="evidence" value="ECO:0007669"/>
    <property type="project" value="UniProtKB-UniRule"/>
</dbReference>
<dbReference type="HAMAP" id="MF_02065">
    <property type="entry name" value="MltG"/>
    <property type="match status" value="1"/>
</dbReference>
<comment type="similarity">
    <text evidence="7">Belongs to the transglycosylase MltG family.</text>
</comment>
<dbReference type="EMBL" id="NOZP01000033">
    <property type="protein sequence ID" value="OYD16833.1"/>
    <property type="molecule type" value="Genomic_DNA"/>
</dbReference>
<dbReference type="PANTHER" id="PTHR30518">
    <property type="entry name" value="ENDOLYTIC MUREIN TRANSGLYCOSYLASE"/>
    <property type="match status" value="1"/>
</dbReference>
<dbReference type="Proteomes" id="UP000215559">
    <property type="component" value="Unassembled WGS sequence"/>
</dbReference>
<sequence>MRHLMLFMLSFAVIGCAPKTGKQVPVYIPAGLTTAAIAETLHCHGIIDNPLKFLIEARILGFDKKLRYGQYKFALNSDELSVLQRMIQYGRTSVKVTIPEGLGITQIADLLEIRGICRAQEFISAGHDRPLLLEFDIPFNSAEGFLFPDTYEFELKTRPANVIKRMVRHFFEVFEELKKDAEPVLDNKQTVILASIVQKEALLPEEFPVISGVFINRLNRKMLLQSCATVEYILPQHKEKLTIYDTRIESPYNTYIHEGLPPGPICNPGRRALKAAISPAHTAYLYFVSKGDGSHIFSCTGREHERAKRRLHE</sequence>
<evidence type="ECO:0000256" key="5">
    <source>
        <dbReference type="ARBA" id="ARBA00023239"/>
    </source>
</evidence>
<dbReference type="PANTHER" id="PTHR30518:SF2">
    <property type="entry name" value="ENDOLYTIC MUREIN TRANSGLYCOSYLASE"/>
    <property type="match status" value="1"/>
</dbReference>
<feature type="site" description="Important for catalytic activity" evidence="7">
    <location>
        <position position="200"/>
    </location>
</feature>